<evidence type="ECO:0000256" key="5">
    <source>
        <dbReference type="ARBA" id="ARBA00012458"/>
    </source>
</evidence>
<accession>A0ABR9J743</accession>
<dbReference type="InterPro" id="IPR006390">
    <property type="entry name" value="DHP_synth_dom"/>
</dbReference>
<dbReference type="PANTHER" id="PTHR20941">
    <property type="entry name" value="FOLATE SYNTHESIS PROTEINS"/>
    <property type="match status" value="1"/>
</dbReference>
<dbReference type="EC" id="2.5.1.15" evidence="5 10"/>
<dbReference type="CDD" id="cd00739">
    <property type="entry name" value="DHPS"/>
    <property type="match status" value="1"/>
</dbReference>
<keyword evidence="6 10" id="KW-0808">Transferase</keyword>
<reference evidence="13 14" key="1">
    <citation type="submission" date="2020-10" db="EMBL/GenBank/DDBJ databases">
        <title>Sequencing the genomes of 1000 actinobacteria strains.</title>
        <authorList>
            <person name="Klenk H.-P."/>
        </authorList>
    </citation>
    <scope>NUCLEOTIDE SEQUENCE [LARGE SCALE GENOMIC DNA]</scope>
    <source>
        <strain evidence="13 14">DSM 15474</strain>
    </source>
</reference>
<dbReference type="Pfam" id="PF00809">
    <property type="entry name" value="Pterin_bind"/>
    <property type="match status" value="1"/>
</dbReference>
<comment type="pathway">
    <text evidence="3 10">Cofactor biosynthesis; tetrahydrofolate biosynthesis; 7,8-dihydrofolate from 2-amino-4-hydroxy-6-hydroxymethyl-7,8-dihydropteridine diphosphate and 4-aminobenzoate: step 1/2.</text>
</comment>
<proteinExistence type="inferred from homology"/>
<dbReference type="RefSeq" id="WP_192591526.1">
    <property type="nucleotide sequence ID" value="NZ_JADBEE010000001.1"/>
</dbReference>
<evidence type="ECO:0000259" key="12">
    <source>
        <dbReference type="PROSITE" id="PS50972"/>
    </source>
</evidence>
<comment type="caution">
    <text evidence="13">The sequence shown here is derived from an EMBL/GenBank/DDBJ whole genome shotgun (WGS) entry which is preliminary data.</text>
</comment>
<evidence type="ECO:0000256" key="8">
    <source>
        <dbReference type="ARBA" id="ARBA00022842"/>
    </source>
</evidence>
<dbReference type="PROSITE" id="PS00792">
    <property type="entry name" value="DHPS_1"/>
    <property type="match status" value="1"/>
</dbReference>
<dbReference type="SUPFAM" id="SSF51717">
    <property type="entry name" value="Dihydropteroate synthetase-like"/>
    <property type="match status" value="1"/>
</dbReference>
<feature type="region of interest" description="Disordered" evidence="11">
    <location>
        <begin position="237"/>
        <end position="261"/>
    </location>
</feature>
<evidence type="ECO:0000256" key="2">
    <source>
        <dbReference type="ARBA" id="ARBA00001946"/>
    </source>
</evidence>
<dbReference type="PROSITE" id="PS50972">
    <property type="entry name" value="PTERIN_BINDING"/>
    <property type="match status" value="1"/>
</dbReference>
<dbReference type="InterPro" id="IPR045031">
    <property type="entry name" value="DHP_synth-like"/>
</dbReference>
<comment type="function">
    <text evidence="10">Catalyzes the condensation of para-aminobenzoate (pABA) with 6-hydroxymethyl-7,8-dihydropterin diphosphate (DHPt-PP) to form 7,8-dihydropteroate (H2Pte), the immediate precursor of folate derivatives.</text>
</comment>
<organism evidence="13 14">
    <name type="scientific">Nesterenkonia halotolerans</name>
    <dbReference type="NCBI Taxonomy" id="225325"/>
    <lineage>
        <taxon>Bacteria</taxon>
        <taxon>Bacillati</taxon>
        <taxon>Actinomycetota</taxon>
        <taxon>Actinomycetes</taxon>
        <taxon>Micrococcales</taxon>
        <taxon>Micrococcaceae</taxon>
        <taxon>Nesterenkonia</taxon>
    </lineage>
</organism>
<keyword evidence="8 10" id="KW-0460">Magnesium</keyword>
<keyword evidence="9 10" id="KW-0289">Folate biosynthesis</keyword>
<keyword evidence="14" id="KW-1185">Reference proteome</keyword>
<evidence type="ECO:0000313" key="13">
    <source>
        <dbReference type="EMBL" id="MBE1514816.1"/>
    </source>
</evidence>
<evidence type="ECO:0000256" key="1">
    <source>
        <dbReference type="ARBA" id="ARBA00000012"/>
    </source>
</evidence>
<comment type="catalytic activity">
    <reaction evidence="1">
        <text>(7,8-dihydropterin-6-yl)methyl diphosphate + 4-aminobenzoate = 7,8-dihydropteroate + diphosphate</text>
        <dbReference type="Rhea" id="RHEA:19949"/>
        <dbReference type="ChEBI" id="CHEBI:17836"/>
        <dbReference type="ChEBI" id="CHEBI:17839"/>
        <dbReference type="ChEBI" id="CHEBI:33019"/>
        <dbReference type="ChEBI" id="CHEBI:72950"/>
        <dbReference type="EC" id="2.5.1.15"/>
    </reaction>
</comment>
<feature type="domain" description="Pterin-binding" evidence="12">
    <location>
        <begin position="3"/>
        <end position="300"/>
    </location>
</feature>
<evidence type="ECO:0000256" key="6">
    <source>
        <dbReference type="ARBA" id="ARBA00022679"/>
    </source>
</evidence>
<dbReference type="InterPro" id="IPR011005">
    <property type="entry name" value="Dihydropteroate_synth-like_sf"/>
</dbReference>
<sequence length="307" mass="31847">MRTSIMGILNLTPDSFSDGGRFDDGAGSPDVVAAVTEAMRMTQDGAEIIDVGGESTRPGAQPTAVEEEQRRILPVLSELFGCGIRVSVDTRRAATALAALKSADQAGVDPRELIINDVSGLLTDPAMPDLIAETGAQIVITHNRGDAQTMGSLTGYDSLLEDVIQELTGLRDRYLAAGARREQIILDPGIGFSKTHEQNWELVRGLESFVGLGHRVLFGASRKGFLGSVSAAGASASRTDASASRESGAAGTGAPRSGAAAFGAAHPRDAATAVLSAVAAEAGVWGIRVHDVQGSRDAVQVISKLRS</sequence>
<comment type="similarity">
    <text evidence="4 10">Belongs to the DHPS family.</text>
</comment>
<dbReference type="InterPro" id="IPR000489">
    <property type="entry name" value="Pterin-binding_dom"/>
</dbReference>
<evidence type="ECO:0000256" key="7">
    <source>
        <dbReference type="ARBA" id="ARBA00022723"/>
    </source>
</evidence>
<evidence type="ECO:0000256" key="3">
    <source>
        <dbReference type="ARBA" id="ARBA00004763"/>
    </source>
</evidence>
<keyword evidence="7 10" id="KW-0479">Metal-binding</keyword>
<dbReference type="Proteomes" id="UP000636579">
    <property type="component" value="Unassembled WGS sequence"/>
</dbReference>
<evidence type="ECO:0000256" key="4">
    <source>
        <dbReference type="ARBA" id="ARBA00009503"/>
    </source>
</evidence>
<dbReference type="PANTHER" id="PTHR20941:SF1">
    <property type="entry name" value="FOLIC ACID SYNTHESIS PROTEIN FOL1"/>
    <property type="match status" value="1"/>
</dbReference>
<dbReference type="PROSITE" id="PS00793">
    <property type="entry name" value="DHPS_2"/>
    <property type="match status" value="1"/>
</dbReference>
<protein>
    <recommendedName>
        <fullName evidence="5 10">Dihydropteroate synthase</fullName>
        <shortName evidence="10">DHPS</shortName>
        <ecNumber evidence="5 10">2.5.1.15</ecNumber>
    </recommendedName>
    <alternativeName>
        <fullName evidence="10">Dihydropteroate pyrophosphorylase</fullName>
    </alternativeName>
</protein>
<evidence type="ECO:0000256" key="10">
    <source>
        <dbReference type="RuleBase" id="RU361205"/>
    </source>
</evidence>
<name>A0ABR9J743_9MICC</name>
<gene>
    <name evidence="13" type="ORF">H4W26_001571</name>
</gene>
<evidence type="ECO:0000256" key="11">
    <source>
        <dbReference type="SAM" id="MobiDB-lite"/>
    </source>
</evidence>
<dbReference type="GO" id="GO:0004156">
    <property type="term" value="F:dihydropteroate synthase activity"/>
    <property type="evidence" value="ECO:0007669"/>
    <property type="project" value="UniProtKB-EC"/>
</dbReference>
<comment type="cofactor">
    <cofactor evidence="2 10">
        <name>Mg(2+)</name>
        <dbReference type="ChEBI" id="CHEBI:18420"/>
    </cofactor>
</comment>
<dbReference type="Gene3D" id="3.20.20.20">
    <property type="entry name" value="Dihydropteroate synthase-like"/>
    <property type="match status" value="1"/>
</dbReference>
<evidence type="ECO:0000313" key="14">
    <source>
        <dbReference type="Proteomes" id="UP000636579"/>
    </source>
</evidence>
<dbReference type="NCBIfam" id="TIGR01496">
    <property type="entry name" value="DHPS"/>
    <property type="match status" value="1"/>
</dbReference>
<evidence type="ECO:0000256" key="9">
    <source>
        <dbReference type="ARBA" id="ARBA00022909"/>
    </source>
</evidence>
<dbReference type="EMBL" id="JADBEE010000001">
    <property type="protein sequence ID" value="MBE1514816.1"/>
    <property type="molecule type" value="Genomic_DNA"/>
</dbReference>